<evidence type="ECO:0000313" key="3">
    <source>
        <dbReference type="Proteomes" id="UP000274122"/>
    </source>
</evidence>
<keyword evidence="1" id="KW-0472">Membrane</keyword>
<dbReference type="AlphaFoldDB" id="A0A3S4JDJ3"/>
<keyword evidence="1" id="KW-0812">Transmembrane</keyword>
<reference evidence="2 3" key="1">
    <citation type="submission" date="2018-12" db="EMBL/GenBank/DDBJ databases">
        <authorList>
            <consortium name="Pathogen Informatics"/>
        </authorList>
    </citation>
    <scope>NUCLEOTIDE SEQUENCE [LARGE SCALE GENOMIC DNA]</scope>
    <source>
        <strain evidence="2 3">NCTC11466</strain>
    </source>
</reference>
<dbReference type="RefSeq" id="WP_126357314.1">
    <property type="nucleotide sequence ID" value="NZ_LR134201.1"/>
</dbReference>
<gene>
    <name evidence="2" type="ORF">NCTC11466_03520</name>
</gene>
<organism evidence="2 3">
    <name type="scientific">Cedecea lapagei</name>
    <dbReference type="NCBI Taxonomy" id="158823"/>
    <lineage>
        <taxon>Bacteria</taxon>
        <taxon>Pseudomonadati</taxon>
        <taxon>Pseudomonadota</taxon>
        <taxon>Gammaproteobacteria</taxon>
        <taxon>Enterobacterales</taxon>
        <taxon>Enterobacteriaceae</taxon>
        <taxon>Cedecea</taxon>
    </lineage>
</organism>
<feature type="transmembrane region" description="Helical" evidence="1">
    <location>
        <begin position="39"/>
        <end position="58"/>
    </location>
</feature>
<dbReference type="Proteomes" id="UP000274122">
    <property type="component" value="Chromosome"/>
</dbReference>
<evidence type="ECO:0000313" key="2">
    <source>
        <dbReference type="EMBL" id="VEC00016.1"/>
    </source>
</evidence>
<name>A0A3S4JDJ3_9ENTR</name>
<dbReference type="EMBL" id="LR134201">
    <property type="protein sequence ID" value="VEC00016.1"/>
    <property type="molecule type" value="Genomic_DNA"/>
</dbReference>
<keyword evidence="3" id="KW-1185">Reference proteome</keyword>
<sequence>MNSWKLALLAASAWSAGMAIGWLGVSVVLWEFQPVNPSMVLRLFVVIWGFPFAMAALCEAYRKINKMLEGVRA</sequence>
<protein>
    <submittedName>
        <fullName evidence="2">Uncharacterized protein</fullName>
    </submittedName>
</protein>
<dbReference type="KEGG" id="clap:NCTC11466_03520"/>
<keyword evidence="1" id="KW-1133">Transmembrane helix</keyword>
<evidence type="ECO:0000256" key="1">
    <source>
        <dbReference type="SAM" id="Phobius"/>
    </source>
</evidence>
<proteinExistence type="predicted"/>
<accession>A0A3S4JDJ3</accession>